<comment type="subcellular location">
    <subcellularLocation>
        <location evidence="1">Spore core</location>
    </subcellularLocation>
</comment>
<proteinExistence type="evidence at transcript level"/>
<reference evidence="3 4" key="1">
    <citation type="submission" date="2013-08" db="EMBL/GenBank/DDBJ databases">
        <authorList>
            <person name="Huang J."/>
            <person name="Wang G."/>
        </authorList>
    </citation>
    <scope>NUCLEOTIDE SEQUENCE [LARGE SCALE GENOMIC DNA]</scope>
    <source>
        <strain evidence="3 4">JSM 072002</strain>
    </source>
</reference>
<gene>
    <name evidence="1" type="primary">tlp</name>
    <name evidence="3" type="ORF">N784_15010</name>
</gene>
<feature type="coiled-coil region" evidence="2">
    <location>
        <begin position="46"/>
        <end position="77"/>
    </location>
</feature>
<dbReference type="Pfam" id="PF19824">
    <property type="entry name" value="Tlp"/>
    <property type="match status" value="1"/>
</dbReference>
<evidence type="ECO:0000256" key="2">
    <source>
        <dbReference type="SAM" id="Coils"/>
    </source>
</evidence>
<dbReference type="GO" id="GO:0030435">
    <property type="term" value="P:sporulation resulting in formation of a cellular spore"/>
    <property type="evidence" value="ECO:0007669"/>
    <property type="project" value="UniProtKB-KW"/>
</dbReference>
<dbReference type="Proteomes" id="UP000030401">
    <property type="component" value="Unassembled WGS sequence"/>
</dbReference>
<accession>A0A0A5G6A7</accession>
<dbReference type="HAMAP" id="MF_01506">
    <property type="entry name" value="Tlp"/>
    <property type="match status" value="1"/>
</dbReference>
<organism evidence="3 4">
    <name type="scientific">Pontibacillus litoralis JSM 072002</name>
    <dbReference type="NCBI Taxonomy" id="1385512"/>
    <lineage>
        <taxon>Bacteria</taxon>
        <taxon>Bacillati</taxon>
        <taxon>Bacillota</taxon>
        <taxon>Bacilli</taxon>
        <taxon>Bacillales</taxon>
        <taxon>Bacillaceae</taxon>
        <taxon>Pontibacillus</taxon>
    </lineage>
</organism>
<evidence type="ECO:0000256" key="1">
    <source>
        <dbReference type="HAMAP-Rule" id="MF_01506"/>
    </source>
</evidence>
<dbReference type="eggNOG" id="ENOG5032ZH6">
    <property type="taxonomic scope" value="Bacteria"/>
</dbReference>
<dbReference type="STRING" id="1385512.N784_15010"/>
<name>A0A0A5G6A7_9BACI</name>
<evidence type="ECO:0000313" key="4">
    <source>
        <dbReference type="Proteomes" id="UP000030401"/>
    </source>
</evidence>
<sequence length="79" mass="9228">MKMNQQQANPDDRSDNVSKLTEAVQNTIDNMEAAHDSMRFASEEEKVNIQAKNERREQSLEAMRQEIRDEAAFQERQSE</sequence>
<keyword evidence="1" id="KW-0749">Sporulation</keyword>
<keyword evidence="4" id="KW-1185">Reference proteome</keyword>
<dbReference type="AlphaFoldDB" id="A0A0A5G6A7"/>
<dbReference type="EMBL" id="AVPG01000006">
    <property type="protein sequence ID" value="KGX87554.1"/>
    <property type="molecule type" value="Genomic_DNA"/>
</dbReference>
<dbReference type="GO" id="GO:0030436">
    <property type="term" value="P:asexual sporulation"/>
    <property type="evidence" value="ECO:0007669"/>
    <property type="project" value="UniProtKB-UniRule"/>
</dbReference>
<keyword evidence="2" id="KW-0175">Coiled coil</keyword>
<comment type="similarity">
    <text evidence="1">Belongs to the Tlp family.</text>
</comment>
<dbReference type="InterPro" id="IPR017524">
    <property type="entry name" value="SASP_thioredoxin-like"/>
</dbReference>
<dbReference type="NCBIfam" id="TIGR03090">
    <property type="entry name" value="SASP_tlp"/>
    <property type="match status" value="1"/>
</dbReference>
<protein>
    <recommendedName>
        <fullName evidence="1">Small, acid-soluble spore protein Tlp</fullName>
    </recommendedName>
</protein>
<comment type="induction">
    <text evidence="1">Expressed only in the forespore compartment of sporulating cells.</text>
</comment>
<comment type="caution">
    <text evidence="3">The sequence shown here is derived from an EMBL/GenBank/DDBJ whole genome shotgun (WGS) entry which is preliminary data.</text>
</comment>
<evidence type="ECO:0000313" key="3">
    <source>
        <dbReference type="EMBL" id="KGX87554.1"/>
    </source>
</evidence>